<feature type="compositionally biased region" description="Basic and acidic residues" evidence="1">
    <location>
        <begin position="214"/>
        <end position="228"/>
    </location>
</feature>
<name>A0ABY2HGD1_9HYPO</name>
<evidence type="ECO:0000313" key="3">
    <source>
        <dbReference type="Proteomes" id="UP001642720"/>
    </source>
</evidence>
<comment type="caution">
    <text evidence="2">The sequence shown here is derived from an EMBL/GenBank/DDBJ whole genome shotgun (WGS) entry which is preliminary data.</text>
</comment>
<dbReference type="GeneID" id="300573237"/>
<sequence>MNQTPSLHFQHKHGPPLIITITPLDNILHQDARHRLLLQRPVLPPAQHHDRPLALLVTHKQLAPVPAQAKHPRVLPPRRRLPHQLQPQSSPFLVIIILLRRRRRNDAKMGNRLRRIRRQPIRRVKMPAIPRKHNLPRRRKRTPLRHAPLLSIPIAHKRRIAPRRRKLDIRLPVLEPKNLDAITRLAQQKVMRRRLPLLPLRRTRIKHAMPRPGPRLDSHPPHDGDMRPQRVQHEHRVRAKVVHHEEAPRRIDHRLVRVRDPARVDDGVLGRHRRRELRLARVFRVPDVDGALLVGGPEEEGALLVEFEVADALAGVVALGDLRELAGGEV</sequence>
<evidence type="ECO:0000256" key="1">
    <source>
        <dbReference type="SAM" id="MobiDB-lite"/>
    </source>
</evidence>
<keyword evidence="3" id="KW-1185">Reference proteome</keyword>
<dbReference type="RefSeq" id="XP_073562586.1">
    <property type="nucleotide sequence ID" value="XM_073698787.1"/>
</dbReference>
<protein>
    <submittedName>
        <fullName evidence="2">Uncharacterized protein</fullName>
    </submittedName>
</protein>
<dbReference type="Proteomes" id="UP001642720">
    <property type="component" value="Unassembled WGS sequence"/>
</dbReference>
<evidence type="ECO:0000313" key="2">
    <source>
        <dbReference type="EMBL" id="TFB06385.1"/>
    </source>
</evidence>
<feature type="region of interest" description="Disordered" evidence="1">
    <location>
        <begin position="208"/>
        <end position="228"/>
    </location>
</feature>
<organism evidence="2 3">
    <name type="scientific">Trichoderma ghanense</name>
    <dbReference type="NCBI Taxonomy" id="65468"/>
    <lineage>
        <taxon>Eukaryota</taxon>
        <taxon>Fungi</taxon>
        <taxon>Dikarya</taxon>
        <taxon>Ascomycota</taxon>
        <taxon>Pezizomycotina</taxon>
        <taxon>Sordariomycetes</taxon>
        <taxon>Hypocreomycetidae</taxon>
        <taxon>Hypocreales</taxon>
        <taxon>Hypocreaceae</taxon>
        <taxon>Trichoderma</taxon>
    </lineage>
</organism>
<proteinExistence type="predicted"/>
<reference evidence="2 3" key="1">
    <citation type="submission" date="2018-01" db="EMBL/GenBank/DDBJ databases">
        <title>Genome characterization of the sugarcane-associated fungus Trichoderma ghanense CCMA-1212 and their application in lignocelulose bioconversion.</title>
        <authorList>
            <person name="Steindorff A.S."/>
            <person name="Mendes T.D."/>
            <person name="Vilela E.S.D."/>
            <person name="Rodrigues D.S."/>
            <person name="Formighieri E.F."/>
            <person name="Melo I.S."/>
            <person name="Favaro L.C.L."/>
        </authorList>
    </citation>
    <scope>NUCLEOTIDE SEQUENCE [LARGE SCALE GENOMIC DNA]</scope>
    <source>
        <strain evidence="2 3">CCMA-1212</strain>
    </source>
</reference>
<dbReference type="EMBL" id="PPTA01000002">
    <property type="protein sequence ID" value="TFB06385.1"/>
    <property type="molecule type" value="Genomic_DNA"/>
</dbReference>
<accession>A0ABY2HGD1</accession>
<gene>
    <name evidence="2" type="ORF">CCMA1212_001357</name>
</gene>